<dbReference type="GO" id="GO:0032259">
    <property type="term" value="P:methylation"/>
    <property type="evidence" value="ECO:0007669"/>
    <property type="project" value="UniProtKB-KW"/>
</dbReference>
<comment type="caution">
    <text evidence="5">The sequence shown here is derived from an EMBL/GenBank/DDBJ whole genome shotgun (WGS) entry which is preliminary data.</text>
</comment>
<dbReference type="Gene3D" id="3.40.50.150">
    <property type="entry name" value="Vaccinia Virus protein VP39"/>
    <property type="match status" value="1"/>
</dbReference>
<gene>
    <name evidence="5" type="ORF">FBZ82_101438</name>
</gene>
<dbReference type="RefSeq" id="WP_247882935.1">
    <property type="nucleotide sequence ID" value="NZ_VITF01000001.1"/>
</dbReference>
<dbReference type="Proteomes" id="UP000316083">
    <property type="component" value="Unassembled WGS sequence"/>
</dbReference>
<feature type="region of interest" description="Disordered" evidence="3">
    <location>
        <begin position="250"/>
        <end position="274"/>
    </location>
</feature>
<keyword evidence="2 5" id="KW-0808">Transferase</keyword>
<evidence type="ECO:0000313" key="5">
    <source>
        <dbReference type="EMBL" id="TWA74423.1"/>
    </source>
</evidence>
<keyword evidence="1 5" id="KW-0489">Methyltransferase</keyword>
<evidence type="ECO:0000256" key="1">
    <source>
        <dbReference type="ARBA" id="ARBA00022603"/>
    </source>
</evidence>
<name>A0A560BP67_AZOBR</name>
<dbReference type="AlphaFoldDB" id="A0A560BP67"/>
<evidence type="ECO:0000259" key="4">
    <source>
        <dbReference type="Pfam" id="PF13649"/>
    </source>
</evidence>
<dbReference type="InterPro" id="IPR041698">
    <property type="entry name" value="Methyltransf_25"/>
</dbReference>
<feature type="domain" description="Methyltransferase" evidence="4">
    <location>
        <begin position="61"/>
        <end position="149"/>
    </location>
</feature>
<dbReference type="EMBL" id="VITF01000001">
    <property type="protein sequence ID" value="TWA74423.1"/>
    <property type="molecule type" value="Genomic_DNA"/>
</dbReference>
<evidence type="ECO:0000256" key="3">
    <source>
        <dbReference type="SAM" id="MobiDB-lite"/>
    </source>
</evidence>
<evidence type="ECO:0000313" key="6">
    <source>
        <dbReference type="Proteomes" id="UP000316083"/>
    </source>
</evidence>
<organism evidence="5 6">
    <name type="scientific">Azospirillum brasilense</name>
    <dbReference type="NCBI Taxonomy" id="192"/>
    <lineage>
        <taxon>Bacteria</taxon>
        <taxon>Pseudomonadati</taxon>
        <taxon>Pseudomonadota</taxon>
        <taxon>Alphaproteobacteria</taxon>
        <taxon>Rhodospirillales</taxon>
        <taxon>Azospirillaceae</taxon>
        <taxon>Azospirillum</taxon>
    </lineage>
</organism>
<dbReference type="InterPro" id="IPR029063">
    <property type="entry name" value="SAM-dependent_MTases_sf"/>
</dbReference>
<dbReference type="CDD" id="cd02440">
    <property type="entry name" value="AdoMet_MTases"/>
    <property type="match status" value="1"/>
</dbReference>
<feature type="region of interest" description="Disordered" evidence="3">
    <location>
        <begin position="1"/>
        <end position="21"/>
    </location>
</feature>
<dbReference type="SUPFAM" id="SSF53335">
    <property type="entry name" value="S-adenosyl-L-methionine-dependent methyltransferases"/>
    <property type="match status" value="1"/>
</dbReference>
<protein>
    <submittedName>
        <fullName evidence="5">Methyltransferase family protein</fullName>
    </submittedName>
</protein>
<dbReference type="GO" id="GO:0008168">
    <property type="term" value="F:methyltransferase activity"/>
    <property type="evidence" value="ECO:0007669"/>
    <property type="project" value="UniProtKB-KW"/>
</dbReference>
<sequence length="274" mass="30057">MQNNGQKDGLSSGPPGAQGSSGWVDFWNRPNAIYANQRNLEAHFACLQNDLDAHLPKGGTVLDFGCGDALAAEAMAKRCRNVWLYDAAPAVRQRLRERLSGHPQIRILDDDDLATLPTGSVDLVLAVSVLQYIPREELEGVLHRWRHLIGTRGRILIADVVEPDTPMLRDIASQLSMARRHGFLMAALMGLGRMALSDYRRIRREAGFSTYTPVELQARLSAVGLRGDRLAKNIGPTPHRHSFIAHHAQPMGAQPMGNQPMGNQAAGDPALKVQ</sequence>
<dbReference type="PANTHER" id="PTHR43861">
    <property type="entry name" value="TRANS-ACONITATE 2-METHYLTRANSFERASE-RELATED"/>
    <property type="match status" value="1"/>
</dbReference>
<evidence type="ECO:0000256" key="2">
    <source>
        <dbReference type="ARBA" id="ARBA00022679"/>
    </source>
</evidence>
<reference evidence="5 6" key="1">
    <citation type="submission" date="2019-06" db="EMBL/GenBank/DDBJ databases">
        <title>Genomic Encyclopedia of Type Strains, Phase IV (KMG-V): Genome sequencing to study the core and pangenomes of soil and plant-associated prokaryotes.</title>
        <authorList>
            <person name="Whitman W."/>
        </authorList>
    </citation>
    <scope>NUCLEOTIDE SEQUENCE [LARGE SCALE GENOMIC DNA]</scope>
    <source>
        <strain evidence="5 6">BR 11796</strain>
    </source>
</reference>
<accession>A0A560BP67</accession>
<feature type="compositionally biased region" description="Low complexity" evidence="3">
    <location>
        <begin position="9"/>
        <end position="21"/>
    </location>
</feature>
<dbReference type="Pfam" id="PF13649">
    <property type="entry name" value="Methyltransf_25"/>
    <property type="match status" value="1"/>
</dbReference>
<dbReference type="PANTHER" id="PTHR43861:SF1">
    <property type="entry name" value="TRANS-ACONITATE 2-METHYLTRANSFERASE"/>
    <property type="match status" value="1"/>
</dbReference>
<proteinExistence type="predicted"/>